<protein>
    <recommendedName>
        <fullName evidence="10">Tyrosine-type recombinase/integrase</fullName>
    </recommendedName>
</protein>
<dbReference type="Gene3D" id="1.10.443.10">
    <property type="entry name" value="Intergrase catalytic core"/>
    <property type="match status" value="1"/>
</dbReference>
<dbReference type="Proteomes" id="UP000655410">
    <property type="component" value="Unassembled WGS sequence"/>
</dbReference>
<evidence type="ECO:0000313" key="9">
    <source>
        <dbReference type="Proteomes" id="UP000655410"/>
    </source>
</evidence>
<accession>A0ABQ2NCC1</accession>
<dbReference type="Pfam" id="PF00589">
    <property type="entry name" value="Phage_integrase"/>
    <property type="match status" value="1"/>
</dbReference>
<dbReference type="InterPro" id="IPR002104">
    <property type="entry name" value="Integrase_catalytic"/>
</dbReference>
<dbReference type="InterPro" id="IPR050808">
    <property type="entry name" value="Phage_Integrase"/>
</dbReference>
<dbReference type="InterPro" id="IPR011010">
    <property type="entry name" value="DNA_brk_join_enz"/>
</dbReference>
<dbReference type="InterPro" id="IPR004107">
    <property type="entry name" value="Integrase_SAM-like_N"/>
</dbReference>
<keyword evidence="3 5" id="KW-0238">DNA-binding</keyword>
<dbReference type="Pfam" id="PF14659">
    <property type="entry name" value="Phage_int_SAM_3"/>
    <property type="match status" value="1"/>
</dbReference>
<feature type="domain" description="Tyr recombinase" evidence="6">
    <location>
        <begin position="179"/>
        <end position="421"/>
    </location>
</feature>
<keyword evidence="9" id="KW-1185">Reference proteome</keyword>
<sequence>MANQRRPRGTGSIYQRASDGMWCVTVELDKAADGKRRRKVIVRAKRSDAVRALREAAKSSAAGTLRVGVPTLNDWAKVWWSDYAPEEIKVTRWSGYRTEINRYILPRLGRMRLDKIGADAITDWHRWLTSPAPDGLGLSKRTAQGAHSTLSSLLQYAVVREKISRNPARVHKAPKSAKKSRAYMTSAEARSVLDAHTPDDGTVPQTLAMLATSLWIGVRPSELLGLTRDCIDLESGAIEISWQAQTLTAEHGCGESGEDEVYPCGKQRAAYCPKKVVQIPEHTEARHLDGMTYLVRPKTSTSWRAFTMPEPLRLTLQIFLAACPPGIEGLIFHRSTGGMGKGKDGRPISLSEWDKRWKAALAAVNIEGPTPHSARKTCNTILRDLDVPADVRKLILGHASEDVNEKVYTHTSDARVNAAMTAIGRELGQSPKG</sequence>
<dbReference type="InterPro" id="IPR044068">
    <property type="entry name" value="CB"/>
</dbReference>
<gene>
    <name evidence="8" type="ORF">GCM10011584_29310</name>
</gene>
<dbReference type="InterPro" id="IPR013762">
    <property type="entry name" value="Integrase-like_cat_sf"/>
</dbReference>
<dbReference type="PROSITE" id="PS51900">
    <property type="entry name" value="CB"/>
    <property type="match status" value="1"/>
</dbReference>
<evidence type="ECO:0000313" key="8">
    <source>
        <dbReference type="EMBL" id="GGO92587.1"/>
    </source>
</evidence>
<comment type="similarity">
    <text evidence="1">Belongs to the 'phage' integrase family.</text>
</comment>
<evidence type="ECO:0008006" key="10">
    <source>
        <dbReference type="Google" id="ProtNLM"/>
    </source>
</evidence>
<dbReference type="EMBL" id="BMNI01000009">
    <property type="protein sequence ID" value="GGO92587.1"/>
    <property type="molecule type" value="Genomic_DNA"/>
</dbReference>
<reference evidence="9" key="1">
    <citation type="journal article" date="2019" name="Int. J. Syst. Evol. Microbiol.">
        <title>The Global Catalogue of Microorganisms (GCM) 10K type strain sequencing project: providing services to taxonomists for standard genome sequencing and annotation.</title>
        <authorList>
            <consortium name="The Broad Institute Genomics Platform"/>
            <consortium name="The Broad Institute Genome Sequencing Center for Infectious Disease"/>
            <person name="Wu L."/>
            <person name="Ma J."/>
        </authorList>
    </citation>
    <scope>NUCLEOTIDE SEQUENCE [LARGE SCALE GENOMIC DNA]</scope>
    <source>
        <strain evidence="9">CGMCC 4.7371</strain>
    </source>
</reference>
<comment type="caution">
    <text evidence="8">The sequence shown here is derived from an EMBL/GenBank/DDBJ whole genome shotgun (WGS) entry which is preliminary data.</text>
</comment>
<dbReference type="PANTHER" id="PTHR30629:SF2">
    <property type="entry name" value="PROPHAGE INTEGRASE INTS-RELATED"/>
    <property type="match status" value="1"/>
</dbReference>
<proteinExistence type="inferred from homology"/>
<feature type="domain" description="Core-binding (CB)" evidence="7">
    <location>
        <begin position="70"/>
        <end position="158"/>
    </location>
</feature>
<dbReference type="InterPro" id="IPR010998">
    <property type="entry name" value="Integrase_recombinase_N"/>
</dbReference>
<dbReference type="PROSITE" id="PS51898">
    <property type="entry name" value="TYR_RECOMBINASE"/>
    <property type="match status" value="1"/>
</dbReference>
<dbReference type="SUPFAM" id="SSF56349">
    <property type="entry name" value="DNA breaking-rejoining enzymes"/>
    <property type="match status" value="1"/>
</dbReference>
<evidence type="ECO:0000259" key="6">
    <source>
        <dbReference type="PROSITE" id="PS51898"/>
    </source>
</evidence>
<evidence type="ECO:0000256" key="3">
    <source>
        <dbReference type="ARBA" id="ARBA00023125"/>
    </source>
</evidence>
<dbReference type="PANTHER" id="PTHR30629">
    <property type="entry name" value="PROPHAGE INTEGRASE"/>
    <property type="match status" value="1"/>
</dbReference>
<dbReference type="RefSeq" id="WP_188784774.1">
    <property type="nucleotide sequence ID" value="NZ_BMNI01000009.1"/>
</dbReference>
<evidence type="ECO:0000256" key="4">
    <source>
        <dbReference type="ARBA" id="ARBA00023172"/>
    </source>
</evidence>
<keyword evidence="4" id="KW-0233">DNA recombination</keyword>
<organism evidence="8 9">
    <name type="scientific">Nocardioides phosphati</name>
    <dbReference type="NCBI Taxonomy" id="1867775"/>
    <lineage>
        <taxon>Bacteria</taxon>
        <taxon>Bacillati</taxon>
        <taxon>Actinomycetota</taxon>
        <taxon>Actinomycetes</taxon>
        <taxon>Propionibacteriales</taxon>
        <taxon>Nocardioidaceae</taxon>
        <taxon>Nocardioides</taxon>
    </lineage>
</organism>
<evidence type="ECO:0000256" key="2">
    <source>
        <dbReference type="ARBA" id="ARBA00022908"/>
    </source>
</evidence>
<evidence type="ECO:0000256" key="1">
    <source>
        <dbReference type="ARBA" id="ARBA00008857"/>
    </source>
</evidence>
<keyword evidence="2" id="KW-0229">DNA integration</keyword>
<name>A0ABQ2NCC1_9ACTN</name>
<evidence type="ECO:0000259" key="7">
    <source>
        <dbReference type="PROSITE" id="PS51900"/>
    </source>
</evidence>
<evidence type="ECO:0000256" key="5">
    <source>
        <dbReference type="PROSITE-ProRule" id="PRU01248"/>
    </source>
</evidence>
<dbReference type="Gene3D" id="1.10.150.130">
    <property type="match status" value="1"/>
</dbReference>